<dbReference type="STRING" id="1798656.A2604_00020"/>
<dbReference type="Pfam" id="PF00035">
    <property type="entry name" value="dsrm"/>
    <property type="match status" value="1"/>
</dbReference>
<dbReference type="PROSITE" id="PS50142">
    <property type="entry name" value="RNASE_3_2"/>
    <property type="match status" value="1"/>
</dbReference>
<keyword evidence="9" id="KW-0963">Cytoplasm</keyword>
<dbReference type="GO" id="GO:0008033">
    <property type="term" value="P:tRNA processing"/>
    <property type="evidence" value="ECO:0007669"/>
    <property type="project" value="UniProtKB-KW"/>
</dbReference>
<keyword evidence="3 9" id="KW-0698">rRNA processing</keyword>
<keyword evidence="4 9" id="KW-0507">mRNA processing</keyword>
<feature type="binding site" evidence="9">
    <location>
        <position position="124"/>
    </location>
    <ligand>
        <name>Mg(2+)</name>
        <dbReference type="ChEBI" id="CHEBI:18420"/>
    </ligand>
</feature>
<feature type="binding site" evidence="9">
    <location>
        <position position="51"/>
    </location>
    <ligand>
        <name>Mg(2+)</name>
        <dbReference type="ChEBI" id="CHEBI:18420"/>
    </ligand>
</feature>
<dbReference type="EMBL" id="MHLG01000029">
    <property type="protein sequence ID" value="OGZ03099.1"/>
    <property type="molecule type" value="Genomic_DNA"/>
</dbReference>
<reference evidence="13 14" key="1">
    <citation type="journal article" date="2016" name="Nat. Commun.">
        <title>Thousands of microbial genomes shed light on interconnected biogeochemical processes in an aquifer system.</title>
        <authorList>
            <person name="Anantharaman K."/>
            <person name="Brown C.T."/>
            <person name="Hug L.A."/>
            <person name="Sharon I."/>
            <person name="Castelle C.J."/>
            <person name="Probst A.J."/>
            <person name="Thomas B.C."/>
            <person name="Singh A."/>
            <person name="Wilkins M.J."/>
            <person name="Karaoz U."/>
            <person name="Brodie E.L."/>
            <person name="Williams K.H."/>
            <person name="Hubbard S.S."/>
            <person name="Banfield J.F."/>
        </authorList>
    </citation>
    <scope>NUCLEOTIDE SEQUENCE [LARGE SCALE GENOMIC DNA]</scope>
</reference>
<dbReference type="SUPFAM" id="SSF69065">
    <property type="entry name" value="RNase III domain-like"/>
    <property type="match status" value="1"/>
</dbReference>
<evidence type="ECO:0000259" key="11">
    <source>
        <dbReference type="PROSITE" id="PS50137"/>
    </source>
</evidence>
<dbReference type="GO" id="GO:0046872">
    <property type="term" value="F:metal ion binding"/>
    <property type="evidence" value="ECO:0007669"/>
    <property type="project" value="UniProtKB-KW"/>
</dbReference>
<dbReference type="Proteomes" id="UP000177587">
    <property type="component" value="Unassembled WGS sequence"/>
</dbReference>
<feature type="active site" evidence="9">
    <location>
        <position position="127"/>
    </location>
</feature>
<dbReference type="FunFam" id="1.10.1520.10:FF:000001">
    <property type="entry name" value="Ribonuclease 3"/>
    <property type="match status" value="1"/>
</dbReference>
<sequence>MAKKENLDISALEKIINFDFKNKGLLKEALTHRSYLNENTKWELPNNERFEFLGDAVLELSVTEQLFFEYPDYPEGKLTSIRAALVNYLMMAHVAKEINLGKFILLSRGESQDNGRAKEVILANALEALIGAIYLDQGKEPAFEFIKSFVMPNLEEVMAKKLYKDPKSLLQEIIQEKEKVTPNYEVVSELGPDHNKVFKVAVFAGKNRLAEGAGPSKQEAEVEAARKALQNMGESD</sequence>
<dbReference type="PANTHER" id="PTHR11207:SF0">
    <property type="entry name" value="RIBONUCLEASE 3"/>
    <property type="match status" value="1"/>
</dbReference>
<dbReference type="GO" id="GO:0004525">
    <property type="term" value="F:ribonuclease III activity"/>
    <property type="evidence" value="ECO:0007669"/>
    <property type="project" value="UniProtKB-UniRule"/>
</dbReference>
<dbReference type="GO" id="GO:0005737">
    <property type="term" value="C:cytoplasm"/>
    <property type="evidence" value="ECO:0007669"/>
    <property type="project" value="UniProtKB-SubCell"/>
</dbReference>
<dbReference type="NCBIfam" id="TIGR02191">
    <property type="entry name" value="RNaseIII"/>
    <property type="match status" value="1"/>
</dbReference>
<dbReference type="EC" id="3.1.26.3" evidence="9"/>
<dbReference type="CDD" id="cd00593">
    <property type="entry name" value="RIBOc"/>
    <property type="match status" value="1"/>
</dbReference>
<evidence type="ECO:0000256" key="3">
    <source>
        <dbReference type="ARBA" id="ARBA00022552"/>
    </source>
</evidence>
<dbReference type="InterPro" id="IPR011907">
    <property type="entry name" value="RNase_III"/>
</dbReference>
<dbReference type="GO" id="GO:0019843">
    <property type="term" value="F:rRNA binding"/>
    <property type="evidence" value="ECO:0007669"/>
    <property type="project" value="UniProtKB-KW"/>
</dbReference>
<evidence type="ECO:0000313" key="13">
    <source>
        <dbReference type="EMBL" id="OGZ03099.1"/>
    </source>
</evidence>
<dbReference type="GO" id="GO:0006364">
    <property type="term" value="P:rRNA processing"/>
    <property type="evidence" value="ECO:0007669"/>
    <property type="project" value="UniProtKB-UniRule"/>
</dbReference>
<evidence type="ECO:0000256" key="4">
    <source>
        <dbReference type="ARBA" id="ARBA00022664"/>
    </source>
</evidence>
<name>A0A1G2CP28_9BACT</name>
<comment type="subcellular location">
    <subcellularLocation>
        <location evidence="9">Cytoplasm</location>
    </subcellularLocation>
</comment>
<evidence type="ECO:0000256" key="7">
    <source>
        <dbReference type="ARBA" id="ARBA00022801"/>
    </source>
</evidence>
<evidence type="ECO:0000256" key="10">
    <source>
        <dbReference type="SAM" id="MobiDB-lite"/>
    </source>
</evidence>
<dbReference type="HAMAP" id="MF_00104">
    <property type="entry name" value="RNase_III"/>
    <property type="match status" value="1"/>
</dbReference>
<evidence type="ECO:0000256" key="9">
    <source>
        <dbReference type="HAMAP-Rule" id="MF_00104"/>
    </source>
</evidence>
<dbReference type="Gene3D" id="3.30.160.20">
    <property type="match status" value="1"/>
</dbReference>
<feature type="binding site" evidence="9">
    <location>
        <position position="127"/>
    </location>
    <ligand>
        <name>Mg(2+)</name>
        <dbReference type="ChEBI" id="CHEBI:18420"/>
    </ligand>
</feature>
<dbReference type="PROSITE" id="PS50137">
    <property type="entry name" value="DS_RBD"/>
    <property type="match status" value="1"/>
</dbReference>
<dbReference type="SUPFAM" id="SSF54768">
    <property type="entry name" value="dsRNA-binding domain-like"/>
    <property type="match status" value="1"/>
</dbReference>
<dbReference type="SMART" id="SM00535">
    <property type="entry name" value="RIBOc"/>
    <property type="match status" value="1"/>
</dbReference>
<gene>
    <name evidence="9" type="primary">rnc</name>
    <name evidence="13" type="ORF">A2604_00020</name>
</gene>
<keyword evidence="5 9" id="KW-0540">Nuclease</keyword>
<comment type="similarity">
    <text evidence="2">Belongs to the ribonuclease III family.</text>
</comment>
<dbReference type="GO" id="GO:0006397">
    <property type="term" value="P:mRNA processing"/>
    <property type="evidence" value="ECO:0007669"/>
    <property type="project" value="UniProtKB-UniRule"/>
</dbReference>
<protein>
    <recommendedName>
        <fullName evidence="9">Ribonuclease 3</fullName>
        <ecNumber evidence="9">3.1.26.3</ecNumber>
    </recommendedName>
    <alternativeName>
        <fullName evidence="9">Ribonuclease III</fullName>
        <shortName evidence="9">RNase III</shortName>
    </alternativeName>
</protein>
<keyword evidence="6 9" id="KW-0255">Endonuclease</keyword>
<dbReference type="GO" id="GO:0003725">
    <property type="term" value="F:double-stranded RNA binding"/>
    <property type="evidence" value="ECO:0007669"/>
    <property type="project" value="TreeGrafter"/>
</dbReference>
<evidence type="ECO:0000256" key="2">
    <source>
        <dbReference type="ARBA" id="ARBA00010183"/>
    </source>
</evidence>
<keyword evidence="9" id="KW-0819">tRNA processing</keyword>
<evidence type="ECO:0000256" key="5">
    <source>
        <dbReference type="ARBA" id="ARBA00022722"/>
    </source>
</evidence>
<keyword evidence="8 9" id="KW-0694">RNA-binding</keyword>
<comment type="caution">
    <text evidence="13">The sequence shown here is derived from an EMBL/GenBank/DDBJ whole genome shotgun (WGS) entry which is preliminary data.</text>
</comment>
<dbReference type="InterPro" id="IPR014720">
    <property type="entry name" value="dsRBD_dom"/>
</dbReference>
<keyword evidence="7 9" id="KW-0378">Hydrolase</keyword>
<evidence type="ECO:0000256" key="8">
    <source>
        <dbReference type="ARBA" id="ARBA00022884"/>
    </source>
</evidence>
<evidence type="ECO:0000256" key="6">
    <source>
        <dbReference type="ARBA" id="ARBA00022759"/>
    </source>
</evidence>
<proteinExistence type="inferred from homology"/>
<dbReference type="PANTHER" id="PTHR11207">
    <property type="entry name" value="RIBONUCLEASE III"/>
    <property type="match status" value="1"/>
</dbReference>
<keyword evidence="9" id="KW-0699">rRNA-binding</keyword>
<dbReference type="FunFam" id="3.30.160.20:FF:000007">
    <property type="entry name" value="Double-stranded RNA-binding protein Staufen homolog 1"/>
    <property type="match status" value="1"/>
</dbReference>
<feature type="domain" description="DRBM" evidence="11">
    <location>
        <begin position="165"/>
        <end position="234"/>
    </location>
</feature>
<accession>A0A1G2CP28</accession>
<comment type="catalytic activity">
    <reaction evidence="1 9">
        <text>Endonucleolytic cleavage to 5'-phosphomonoester.</text>
        <dbReference type="EC" id="3.1.26.3"/>
    </reaction>
</comment>
<dbReference type="PROSITE" id="PS00517">
    <property type="entry name" value="RNASE_3_1"/>
    <property type="match status" value="1"/>
</dbReference>
<dbReference type="Gene3D" id="1.10.1520.10">
    <property type="entry name" value="Ribonuclease III domain"/>
    <property type="match status" value="1"/>
</dbReference>
<comment type="function">
    <text evidence="9">Digests double-stranded RNA. Involved in the processing of primary rRNA transcript to yield the immediate precursors to the large and small rRNAs (23S and 16S). Processes some mRNAs, and tRNAs when they are encoded in the rRNA operon. Processes pre-crRNA and tracrRNA of type II CRISPR loci if present in the organism.</text>
</comment>
<feature type="region of interest" description="Disordered" evidence="10">
    <location>
        <begin position="211"/>
        <end position="236"/>
    </location>
</feature>
<keyword evidence="9" id="KW-0460">Magnesium</keyword>
<evidence type="ECO:0000313" key="14">
    <source>
        <dbReference type="Proteomes" id="UP000177587"/>
    </source>
</evidence>
<feature type="active site" evidence="9">
    <location>
        <position position="55"/>
    </location>
</feature>
<feature type="domain" description="RNase III" evidence="12">
    <location>
        <begin position="9"/>
        <end position="138"/>
    </location>
</feature>
<dbReference type="AlphaFoldDB" id="A0A1G2CP28"/>
<evidence type="ECO:0000256" key="1">
    <source>
        <dbReference type="ARBA" id="ARBA00000109"/>
    </source>
</evidence>
<evidence type="ECO:0000259" key="12">
    <source>
        <dbReference type="PROSITE" id="PS50142"/>
    </source>
</evidence>
<comment type="subunit">
    <text evidence="9">Homodimer.</text>
</comment>
<keyword evidence="9" id="KW-0479">Metal-binding</keyword>
<dbReference type="InterPro" id="IPR036389">
    <property type="entry name" value="RNase_III_sf"/>
</dbReference>
<dbReference type="Pfam" id="PF14622">
    <property type="entry name" value="Ribonucleas_3_3"/>
    <property type="match status" value="1"/>
</dbReference>
<dbReference type="CDD" id="cd10845">
    <property type="entry name" value="DSRM_RNAse_III_family"/>
    <property type="match status" value="1"/>
</dbReference>
<comment type="cofactor">
    <cofactor evidence="9">
        <name>Mg(2+)</name>
        <dbReference type="ChEBI" id="CHEBI:18420"/>
    </cofactor>
</comment>
<dbReference type="SMART" id="SM00358">
    <property type="entry name" value="DSRM"/>
    <property type="match status" value="1"/>
</dbReference>
<dbReference type="GO" id="GO:0010468">
    <property type="term" value="P:regulation of gene expression"/>
    <property type="evidence" value="ECO:0007669"/>
    <property type="project" value="TreeGrafter"/>
</dbReference>
<dbReference type="InterPro" id="IPR000999">
    <property type="entry name" value="RNase_III_dom"/>
</dbReference>
<organism evidence="13 14">
    <name type="scientific">Candidatus Liptonbacteria bacterium RIFOXYD1_FULL_36_11</name>
    <dbReference type="NCBI Taxonomy" id="1798656"/>
    <lineage>
        <taxon>Bacteria</taxon>
        <taxon>Candidatus Liptoniibacteriota</taxon>
    </lineage>
</organism>